<proteinExistence type="predicted"/>
<dbReference type="InterPro" id="IPR024072">
    <property type="entry name" value="DHFR-like_dom_sf"/>
</dbReference>
<dbReference type="InterPro" id="IPR002734">
    <property type="entry name" value="RibDG_C"/>
</dbReference>
<evidence type="ECO:0000313" key="3">
    <source>
        <dbReference type="Proteomes" id="UP000245921"/>
    </source>
</evidence>
<evidence type="ECO:0000313" key="2">
    <source>
        <dbReference type="EMBL" id="PWJ86118.1"/>
    </source>
</evidence>
<organism evidence="2 3">
    <name type="scientific">Oceanotoga teriensis</name>
    <dbReference type="NCBI Taxonomy" id="515440"/>
    <lineage>
        <taxon>Bacteria</taxon>
        <taxon>Thermotogati</taxon>
        <taxon>Thermotogota</taxon>
        <taxon>Thermotogae</taxon>
        <taxon>Petrotogales</taxon>
        <taxon>Petrotogaceae</taxon>
        <taxon>Oceanotoga</taxon>
    </lineage>
</organism>
<keyword evidence="3" id="KW-1185">Reference proteome</keyword>
<comment type="caution">
    <text evidence="2">The sequence shown here is derived from an EMBL/GenBank/DDBJ whole genome shotgun (WGS) entry which is preliminary data.</text>
</comment>
<dbReference type="Pfam" id="PF01872">
    <property type="entry name" value="RibD_C"/>
    <property type="match status" value="1"/>
</dbReference>
<reference evidence="2 3" key="1">
    <citation type="submission" date="2018-05" db="EMBL/GenBank/DDBJ databases">
        <title>Genomic Encyclopedia of Type Strains, Phase IV (KMG-IV): sequencing the most valuable type-strain genomes for metagenomic binning, comparative biology and taxonomic classification.</title>
        <authorList>
            <person name="Goeker M."/>
        </authorList>
    </citation>
    <scope>NUCLEOTIDE SEQUENCE [LARGE SCALE GENOMIC DNA]</scope>
    <source>
        <strain evidence="2 3">DSM 24906</strain>
    </source>
</reference>
<gene>
    <name evidence="2" type="ORF">C7380_13110</name>
</gene>
<protein>
    <submittedName>
        <fullName evidence="2">Riboflavin biosynthesis pyrimidine reductase</fullName>
    </submittedName>
</protein>
<dbReference type="GO" id="GO:0008703">
    <property type="term" value="F:5-amino-6-(5-phosphoribosylamino)uracil reductase activity"/>
    <property type="evidence" value="ECO:0007669"/>
    <property type="project" value="InterPro"/>
</dbReference>
<dbReference type="EMBL" id="QGGI01000031">
    <property type="protein sequence ID" value="PWJ86118.1"/>
    <property type="molecule type" value="Genomic_DNA"/>
</dbReference>
<sequence>MATKLEKMLMLEKDIKLNKIYESNDLKDFSLKIMNCEKINKVYGNLTFEKAHEDRPYTFTSLVTSIDGRIAFSDAPQGPLISRKNNYAGNGGLADWWILNMLRSVCDAVILGAGTMKAESDYTCHVFDQDLENARIKNNLNPVPWNIITSIDGKDIPFDHRMFKESEIPLIISSSSKALNHIKENINNDYIVIGPLNSKEDINNTLIEKMNNSKNKVIIIITGKNAPDSHVLFYLLKKFGIDRLLIETPSYMHYLVSEKLMDELFFNYSCLYIGGKALTIGQYGKEFTSECHPHTKMLSIHSHNDHFFYFRHRLIYN</sequence>
<dbReference type="GO" id="GO:0009231">
    <property type="term" value="P:riboflavin biosynthetic process"/>
    <property type="evidence" value="ECO:0007669"/>
    <property type="project" value="InterPro"/>
</dbReference>
<evidence type="ECO:0000259" key="1">
    <source>
        <dbReference type="Pfam" id="PF01872"/>
    </source>
</evidence>
<dbReference type="Gene3D" id="3.40.430.10">
    <property type="entry name" value="Dihydrofolate Reductase, subunit A"/>
    <property type="match status" value="1"/>
</dbReference>
<feature type="domain" description="Bacterial bifunctional deaminase-reductase C-terminal" evidence="1">
    <location>
        <begin position="56"/>
        <end position="286"/>
    </location>
</feature>
<dbReference type="Proteomes" id="UP000245921">
    <property type="component" value="Unassembled WGS sequence"/>
</dbReference>
<dbReference type="RefSeq" id="WP_109606602.1">
    <property type="nucleotide sequence ID" value="NZ_QGGI01000031.1"/>
</dbReference>
<accession>A0AA45HHL5</accession>
<dbReference type="SUPFAM" id="SSF53597">
    <property type="entry name" value="Dihydrofolate reductase-like"/>
    <property type="match status" value="1"/>
</dbReference>
<name>A0AA45HHL5_9BACT</name>
<dbReference type="AlphaFoldDB" id="A0AA45HHL5"/>